<sequence>MPQTWSVEQVLALAPDPSSAAAGRKQASPRAWTQTGHRAGQPHGAALWGLCQGSGKTPYQTVVDLSGVDGPAFRCSCPSRKFPCKHALGLLLLWSSGSVQAGEAPDWAATWLTGRAEKAERSATKASAATAAAPPSSVAQDDDGRAAARRGSASAARQHKVAAGVAELDEWLADQVRAGLAGLDAAGYAPFEAVAARMVDAQAPGLATRLRRLPGVVASGEGWPGRLLEELAALRLVTSAHGRLDDLPGPLRASVQRELGQPVSSDDVLASPGTADLWQVLALRDAEEGSLTTRRVWLWGTRAQRPAVVLSFAPRGGALDVSLVPGTAVEAVVHHHPGAAPLRVLVGERTGAPGPLPDWPEGNLAAASAAFAAAVAADPWTTSWPALLSPVQLVPPGTDGAWALQDASGRRARLVHSDDDAPWRALAVTGGRPAAVAVEVEASGVRLLAVRDGQRLVAA</sequence>
<dbReference type="OrthoDB" id="9816340at2"/>
<gene>
    <name evidence="4" type="ORF">FMM08_17495</name>
</gene>
<dbReference type="AlphaFoldDB" id="A0A5C8Z469"/>
<dbReference type="PROSITE" id="PS50966">
    <property type="entry name" value="ZF_SWIM"/>
    <property type="match status" value="1"/>
</dbReference>
<evidence type="ECO:0000313" key="5">
    <source>
        <dbReference type="Proteomes" id="UP000321234"/>
    </source>
</evidence>
<keyword evidence="1" id="KW-0863">Zinc-finger</keyword>
<evidence type="ECO:0000256" key="1">
    <source>
        <dbReference type="PROSITE-ProRule" id="PRU00325"/>
    </source>
</evidence>
<feature type="compositionally biased region" description="Low complexity" evidence="2">
    <location>
        <begin position="124"/>
        <end position="139"/>
    </location>
</feature>
<proteinExistence type="predicted"/>
<comment type="caution">
    <text evidence="4">The sequence shown here is derived from an EMBL/GenBank/DDBJ whole genome shotgun (WGS) entry which is preliminary data.</text>
</comment>
<dbReference type="InterPro" id="IPR007527">
    <property type="entry name" value="Znf_SWIM"/>
</dbReference>
<feature type="region of interest" description="Disordered" evidence="2">
    <location>
        <begin position="16"/>
        <end position="40"/>
    </location>
</feature>
<dbReference type="GO" id="GO:0008270">
    <property type="term" value="F:zinc ion binding"/>
    <property type="evidence" value="ECO:0007669"/>
    <property type="project" value="UniProtKB-KW"/>
</dbReference>
<evidence type="ECO:0000259" key="3">
    <source>
        <dbReference type="PROSITE" id="PS50966"/>
    </source>
</evidence>
<evidence type="ECO:0000256" key="2">
    <source>
        <dbReference type="SAM" id="MobiDB-lite"/>
    </source>
</evidence>
<dbReference type="Proteomes" id="UP000321234">
    <property type="component" value="Unassembled WGS sequence"/>
</dbReference>
<name>A0A5C8Z469_9ACTN</name>
<dbReference type="RefSeq" id="WP_147927662.1">
    <property type="nucleotide sequence ID" value="NZ_VKAC01000011.1"/>
</dbReference>
<accession>A0A5C8Z469</accession>
<keyword evidence="1" id="KW-0862">Zinc</keyword>
<protein>
    <submittedName>
        <fullName evidence="4">SWIM zinc finger family protein</fullName>
    </submittedName>
</protein>
<keyword evidence="1" id="KW-0479">Metal-binding</keyword>
<reference evidence="4 5" key="1">
    <citation type="submission" date="2019-07" db="EMBL/GenBank/DDBJ databases">
        <title>Quadrisphaera sp. strain DD2A genome sequencing and assembly.</title>
        <authorList>
            <person name="Kim I."/>
        </authorList>
    </citation>
    <scope>NUCLEOTIDE SEQUENCE [LARGE SCALE GENOMIC DNA]</scope>
    <source>
        <strain evidence="4 5">DD2A</strain>
    </source>
</reference>
<dbReference type="EMBL" id="VKAC01000011">
    <property type="protein sequence ID" value="TXR52895.1"/>
    <property type="molecule type" value="Genomic_DNA"/>
</dbReference>
<feature type="domain" description="SWIM-type" evidence="3">
    <location>
        <begin position="59"/>
        <end position="95"/>
    </location>
</feature>
<keyword evidence="5" id="KW-1185">Reference proteome</keyword>
<feature type="region of interest" description="Disordered" evidence="2">
    <location>
        <begin position="122"/>
        <end position="153"/>
    </location>
</feature>
<dbReference type="Pfam" id="PF04434">
    <property type="entry name" value="SWIM"/>
    <property type="match status" value="1"/>
</dbReference>
<organism evidence="4 5">
    <name type="scientific">Quadrisphaera setariae</name>
    <dbReference type="NCBI Taxonomy" id="2593304"/>
    <lineage>
        <taxon>Bacteria</taxon>
        <taxon>Bacillati</taxon>
        <taxon>Actinomycetota</taxon>
        <taxon>Actinomycetes</taxon>
        <taxon>Kineosporiales</taxon>
        <taxon>Kineosporiaceae</taxon>
        <taxon>Quadrisphaera</taxon>
    </lineage>
</organism>
<evidence type="ECO:0000313" key="4">
    <source>
        <dbReference type="EMBL" id="TXR52895.1"/>
    </source>
</evidence>